<dbReference type="EMBL" id="CP115301">
    <property type="protein sequence ID" value="WBO69546.1"/>
    <property type="molecule type" value="Genomic_DNA"/>
</dbReference>
<organism evidence="1 2">
    <name type="scientific">Streptomyces camelliae</name>
    <dbReference type="NCBI Taxonomy" id="3004093"/>
    <lineage>
        <taxon>Bacteria</taxon>
        <taxon>Bacillati</taxon>
        <taxon>Actinomycetota</taxon>
        <taxon>Actinomycetes</taxon>
        <taxon>Kitasatosporales</taxon>
        <taxon>Streptomycetaceae</taxon>
        <taxon>Streptomyces</taxon>
    </lineage>
</organism>
<keyword evidence="2" id="KW-1185">Reference proteome</keyword>
<dbReference type="InterPro" id="IPR036388">
    <property type="entry name" value="WH-like_DNA-bd_sf"/>
</dbReference>
<protein>
    <submittedName>
        <fullName evidence="1">Uncharacterized protein</fullName>
    </submittedName>
</protein>
<accession>A0ABY7PFY9</accession>
<evidence type="ECO:0000313" key="2">
    <source>
        <dbReference type="Proteomes" id="UP001212326"/>
    </source>
</evidence>
<dbReference type="Gene3D" id="1.10.10.10">
    <property type="entry name" value="Winged helix-like DNA-binding domain superfamily/Winged helix DNA-binding domain"/>
    <property type="match status" value="1"/>
</dbReference>
<proteinExistence type="predicted"/>
<dbReference type="RefSeq" id="WP_270086727.1">
    <property type="nucleotide sequence ID" value="NZ_CP115301.1"/>
</dbReference>
<name>A0ABY7PFY9_9ACTN</name>
<sequence>MVLGVLGLDPVAEAVYAALLQHPKSDLSGLQAVTQLTEAEVRAALDDLADRAFVRPSRDIPGGLRIVSPQIALDLMVRRQEEDLARRAQELAASKAAAAPLRALGATTSGRRS</sequence>
<evidence type="ECO:0000313" key="1">
    <source>
        <dbReference type="EMBL" id="WBO69546.1"/>
    </source>
</evidence>
<dbReference type="Proteomes" id="UP001212326">
    <property type="component" value="Plasmid punmamed1"/>
</dbReference>
<keyword evidence="1" id="KW-0614">Plasmid</keyword>
<gene>
    <name evidence="1" type="ORF">O1G22_43100</name>
</gene>
<reference evidence="1 2" key="1">
    <citation type="submission" date="2022-12" db="EMBL/GenBank/DDBJ databases">
        <title>HUAS 2-6.</title>
        <authorList>
            <person name="Mo P."/>
        </authorList>
    </citation>
    <scope>NUCLEOTIDE SEQUENCE [LARGE SCALE GENOMIC DNA]</scope>
    <source>
        <strain evidence="1 2">HUAS 2-6</strain>
        <plasmid evidence="1 2">punmamed1</plasmid>
    </source>
</reference>
<geneLocation type="plasmid" evidence="1 2">
    <name>punmamed1</name>
</geneLocation>